<dbReference type="InterPro" id="IPR011041">
    <property type="entry name" value="Quinoprot_gluc/sorb_DH_b-prop"/>
</dbReference>
<dbReference type="PANTHER" id="PTHR19328:SF13">
    <property type="entry name" value="HIPL1 PROTEIN"/>
    <property type="match status" value="1"/>
</dbReference>
<dbReference type="Gene3D" id="2.120.10.30">
    <property type="entry name" value="TolB, C-terminal domain"/>
    <property type="match status" value="1"/>
</dbReference>
<reference evidence="3" key="1">
    <citation type="submission" date="2020-09" db="EMBL/GenBank/DDBJ databases">
        <title>A novel bacterium of genus Bacillus, isolated from South China Sea.</title>
        <authorList>
            <person name="Huang H."/>
            <person name="Mo K."/>
            <person name="Hu Y."/>
        </authorList>
    </citation>
    <scope>NUCLEOTIDE SEQUENCE</scope>
    <source>
        <strain evidence="3">IB182487</strain>
    </source>
</reference>
<keyword evidence="1" id="KW-0732">Signal</keyword>
<dbReference type="RefSeq" id="WP_191158486.1">
    <property type="nucleotide sequence ID" value="NZ_JACXAI010000014.1"/>
</dbReference>
<evidence type="ECO:0000259" key="2">
    <source>
        <dbReference type="Pfam" id="PF07995"/>
    </source>
</evidence>
<dbReference type="InterPro" id="IPR012938">
    <property type="entry name" value="Glc/Sorbosone_DH"/>
</dbReference>
<accession>A0A926S1C7</accession>
<dbReference type="InterPro" id="IPR011042">
    <property type="entry name" value="6-blade_b-propeller_TolB-like"/>
</dbReference>
<dbReference type="AlphaFoldDB" id="A0A926S1C7"/>
<name>A0A926S1C7_9BACI</name>
<dbReference type="PROSITE" id="PS51257">
    <property type="entry name" value="PROKAR_LIPOPROTEIN"/>
    <property type="match status" value="1"/>
</dbReference>
<feature type="signal peptide" evidence="1">
    <location>
        <begin position="1"/>
        <end position="18"/>
    </location>
</feature>
<feature type="chain" id="PRO_5039085064" evidence="1">
    <location>
        <begin position="19"/>
        <end position="359"/>
    </location>
</feature>
<proteinExistence type="predicted"/>
<dbReference type="SUPFAM" id="SSF50952">
    <property type="entry name" value="Soluble quinoprotein glucose dehydrogenase"/>
    <property type="match status" value="1"/>
</dbReference>
<dbReference type="Pfam" id="PF07995">
    <property type="entry name" value="GSDH"/>
    <property type="match status" value="1"/>
</dbReference>
<comment type="caution">
    <text evidence="3">The sequence shown here is derived from an EMBL/GenBank/DDBJ whole genome shotgun (WGS) entry which is preliminary data.</text>
</comment>
<feature type="domain" description="Glucose/Sorbosone dehydrogenase" evidence="2">
    <location>
        <begin position="49"/>
        <end position="340"/>
    </location>
</feature>
<evidence type="ECO:0000313" key="3">
    <source>
        <dbReference type="EMBL" id="MBD1380884.1"/>
    </source>
</evidence>
<dbReference type="EMBL" id="JACXAI010000014">
    <property type="protein sequence ID" value="MBD1380884.1"/>
    <property type="molecule type" value="Genomic_DNA"/>
</dbReference>
<keyword evidence="4" id="KW-1185">Reference proteome</keyword>
<organism evidence="3 4">
    <name type="scientific">Metabacillus arenae</name>
    <dbReference type="NCBI Taxonomy" id="2771434"/>
    <lineage>
        <taxon>Bacteria</taxon>
        <taxon>Bacillati</taxon>
        <taxon>Bacillota</taxon>
        <taxon>Bacilli</taxon>
        <taxon>Bacillales</taxon>
        <taxon>Bacillaceae</taxon>
        <taxon>Metabacillus</taxon>
    </lineage>
</organism>
<protein>
    <submittedName>
        <fullName evidence="3">Sorbosone dehydrogenase family protein</fullName>
    </submittedName>
</protein>
<dbReference type="PANTHER" id="PTHR19328">
    <property type="entry name" value="HEDGEHOG-INTERACTING PROTEIN"/>
    <property type="match status" value="1"/>
</dbReference>
<evidence type="ECO:0000256" key="1">
    <source>
        <dbReference type="SAM" id="SignalP"/>
    </source>
</evidence>
<evidence type="ECO:0000313" key="4">
    <source>
        <dbReference type="Proteomes" id="UP000626844"/>
    </source>
</evidence>
<dbReference type="Proteomes" id="UP000626844">
    <property type="component" value="Unassembled WGS sequence"/>
</dbReference>
<gene>
    <name evidence="3" type="ORF">IC621_11640</name>
</gene>
<sequence>MKKFLAIFLLAIPLIAGCSENEQQTTGNVRENSVDEPKNQRYEVLAENLEAPWSIEKHEKTFYLTERPGTIVKIENGKIDRQSVELKKELSTVSEEGQMGFVLAPDFQESNLAYAYYTFEDSSGQFNRIVTLRLEDNVWKEESLLLDKIPGNSWHDGGRLKIGPDGKLYATAGDAYDRDLAQDTTSLGGKILRINLDGSIPNDNPFPNSYVYSYGHRNPQGITWSSDETLYAGEHGNDANDEINRIEAGQNYGWPIIEGHEEQEGMVSPQFTSGEETWAPSGMDYYNEKLYVAALRGSAVLEFDLETGEYREVITGLGRIRDVLIEDDSLYFISNNTDGRGTPEENDDKLYRVSLSELN</sequence>